<accession>A0A2M7U5R7</accession>
<evidence type="ECO:0000256" key="2">
    <source>
        <dbReference type="ARBA" id="ARBA00022801"/>
    </source>
</evidence>
<proteinExistence type="predicted"/>
<dbReference type="EMBL" id="PFOD01000017">
    <property type="protein sequence ID" value="PIZ66286.1"/>
    <property type="molecule type" value="Genomic_DNA"/>
</dbReference>
<dbReference type="Proteomes" id="UP000230027">
    <property type="component" value="Unassembled WGS sequence"/>
</dbReference>
<dbReference type="Gene3D" id="1.10.486.10">
    <property type="entry name" value="PCRA, domain 4"/>
    <property type="match status" value="1"/>
</dbReference>
<protein>
    <recommendedName>
        <fullName evidence="5">UvrD-like helicase C-terminal domain-containing protein</fullName>
    </recommendedName>
</protein>
<feature type="non-terminal residue" evidence="6">
    <location>
        <position position="1"/>
    </location>
</feature>
<dbReference type="SUPFAM" id="SSF52540">
    <property type="entry name" value="P-loop containing nucleoside triphosphate hydrolases"/>
    <property type="match status" value="1"/>
</dbReference>
<keyword evidence="1" id="KW-0547">Nucleotide-binding</keyword>
<evidence type="ECO:0000313" key="6">
    <source>
        <dbReference type="EMBL" id="PIZ66286.1"/>
    </source>
</evidence>
<reference evidence="7" key="1">
    <citation type="submission" date="2017-09" db="EMBL/GenBank/DDBJ databases">
        <title>Depth-based differentiation of microbial function through sediment-hosted aquifers and enrichment of novel symbionts in the deep terrestrial subsurface.</title>
        <authorList>
            <person name="Probst A.J."/>
            <person name="Ladd B."/>
            <person name="Jarett J.K."/>
            <person name="Geller-Mcgrath D.E."/>
            <person name="Sieber C.M.K."/>
            <person name="Emerson J.B."/>
            <person name="Anantharaman K."/>
            <person name="Thomas B.C."/>
            <person name="Malmstrom R."/>
            <person name="Stieglmeier M."/>
            <person name="Klingl A."/>
            <person name="Woyke T."/>
            <person name="Ryan C.M."/>
            <person name="Banfield J.F."/>
        </authorList>
    </citation>
    <scope>NUCLEOTIDE SEQUENCE [LARGE SCALE GENOMIC DNA]</scope>
</reference>
<organism evidence="6 7">
    <name type="scientific">Candidatus Roizmanbacteria bacterium CG_4_10_14_0_2_um_filter_36_9</name>
    <dbReference type="NCBI Taxonomy" id="1974823"/>
    <lineage>
        <taxon>Bacteria</taxon>
        <taxon>Candidatus Roizmaniibacteriota</taxon>
    </lineage>
</organism>
<dbReference type="GO" id="GO:0003677">
    <property type="term" value="F:DNA binding"/>
    <property type="evidence" value="ECO:0007669"/>
    <property type="project" value="InterPro"/>
</dbReference>
<dbReference type="GO" id="GO:0005524">
    <property type="term" value="F:ATP binding"/>
    <property type="evidence" value="ECO:0007669"/>
    <property type="project" value="UniProtKB-KW"/>
</dbReference>
<name>A0A2M7U5R7_9BACT</name>
<keyword evidence="2" id="KW-0378">Hydrolase</keyword>
<dbReference type="GO" id="GO:0033202">
    <property type="term" value="C:DNA helicase complex"/>
    <property type="evidence" value="ECO:0007669"/>
    <property type="project" value="TreeGrafter"/>
</dbReference>
<dbReference type="InterPro" id="IPR014017">
    <property type="entry name" value="DNA_helicase_UvrD-like_C"/>
</dbReference>
<dbReference type="PANTHER" id="PTHR11070">
    <property type="entry name" value="UVRD / RECB / PCRA DNA HELICASE FAMILY MEMBER"/>
    <property type="match status" value="1"/>
</dbReference>
<dbReference type="Gene3D" id="3.40.50.300">
    <property type="entry name" value="P-loop containing nucleotide triphosphate hydrolases"/>
    <property type="match status" value="1"/>
</dbReference>
<dbReference type="InterPro" id="IPR027417">
    <property type="entry name" value="P-loop_NTPase"/>
</dbReference>
<evidence type="ECO:0000256" key="1">
    <source>
        <dbReference type="ARBA" id="ARBA00022741"/>
    </source>
</evidence>
<evidence type="ECO:0000256" key="4">
    <source>
        <dbReference type="ARBA" id="ARBA00022840"/>
    </source>
</evidence>
<gene>
    <name evidence="6" type="ORF">COY14_00615</name>
</gene>
<feature type="domain" description="UvrD-like helicase C-terminal" evidence="5">
    <location>
        <begin position="11"/>
        <end position="166"/>
    </location>
</feature>
<keyword evidence="3" id="KW-0347">Helicase</keyword>
<evidence type="ECO:0000313" key="7">
    <source>
        <dbReference type="Proteomes" id="UP000230027"/>
    </source>
</evidence>
<dbReference type="PANTHER" id="PTHR11070:SF2">
    <property type="entry name" value="ATP-DEPENDENT DNA HELICASE SRS2"/>
    <property type="match status" value="1"/>
</dbReference>
<dbReference type="Pfam" id="PF13361">
    <property type="entry name" value="UvrD_C"/>
    <property type="match status" value="1"/>
</dbReference>
<dbReference type="CDD" id="cd18807">
    <property type="entry name" value="SF1_C_UvrD"/>
    <property type="match status" value="1"/>
</dbReference>
<evidence type="ECO:0000259" key="5">
    <source>
        <dbReference type="Pfam" id="PF13361"/>
    </source>
</evidence>
<evidence type="ECO:0000256" key="3">
    <source>
        <dbReference type="ARBA" id="ARBA00022806"/>
    </source>
</evidence>
<dbReference type="GO" id="GO:0000725">
    <property type="term" value="P:recombinational repair"/>
    <property type="evidence" value="ECO:0007669"/>
    <property type="project" value="TreeGrafter"/>
</dbReference>
<dbReference type="GO" id="GO:0016787">
    <property type="term" value="F:hydrolase activity"/>
    <property type="evidence" value="ECO:0007669"/>
    <property type="project" value="UniProtKB-KW"/>
</dbReference>
<dbReference type="GO" id="GO:0043138">
    <property type="term" value="F:3'-5' DNA helicase activity"/>
    <property type="evidence" value="ECO:0007669"/>
    <property type="project" value="TreeGrafter"/>
</dbReference>
<dbReference type="AlphaFoldDB" id="A0A2M7U5R7"/>
<dbReference type="GO" id="GO:0005829">
    <property type="term" value="C:cytosol"/>
    <property type="evidence" value="ECO:0007669"/>
    <property type="project" value="TreeGrafter"/>
</dbReference>
<comment type="caution">
    <text evidence="6">The sequence shown here is derived from an EMBL/GenBank/DDBJ whole genome shotgun (WGS) entry which is preliminary data.</text>
</comment>
<keyword evidence="4" id="KW-0067">ATP-binding</keyword>
<dbReference type="InterPro" id="IPR000212">
    <property type="entry name" value="DNA_helicase_UvrD/REP"/>
</dbReference>
<sequence length="193" mass="22683">VALERIIKIGKRKFAKFKGLYESVKHKIDEIPTAELMEMIFESTEYLSFYDPDIPEEYARLENIRELKSVALRFPQLVDLLEQVALIESEYFEGEKGKRNEDGVRLMTLHQAKGLEFDYVIICGLEEGLLPHARSIDDIYQLEEERRLFYVGITRARKKLYITHARQRVIFGRSMNCAKSRFIGTENDDDILW</sequence>